<name>A0ACB0XRJ7_MELEN</name>
<gene>
    <name evidence="1" type="ORF">MENTE1834_LOCUS2635</name>
</gene>
<dbReference type="EMBL" id="CAVMJV010000002">
    <property type="protein sequence ID" value="CAK5014189.1"/>
    <property type="molecule type" value="Genomic_DNA"/>
</dbReference>
<sequence length="61" mass="7098">MTLIQKQIYLKKLFGYDTLKNVEQKQLIERQVGTNVVGYGVRKSNRLRLPLVRLSFLSSSE</sequence>
<dbReference type="Proteomes" id="UP001497535">
    <property type="component" value="Unassembled WGS sequence"/>
</dbReference>
<accession>A0ACB0XRJ7</accession>
<protein>
    <submittedName>
        <fullName evidence="1">Uncharacterized protein</fullName>
    </submittedName>
</protein>
<proteinExistence type="predicted"/>
<keyword evidence="2" id="KW-1185">Reference proteome</keyword>
<reference evidence="1" key="1">
    <citation type="submission" date="2023-11" db="EMBL/GenBank/DDBJ databases">
        <authorList>
            <person name="Poullet M."/>
        </authorList>
    </citation>
    <scope>NUCLEOTIDE SEQUENCE</scope>
    <source>
        <strain evidence="1">E1834</strain>
    </source>
</reference>
<comment type="caution">
    <text evidence="1">The sequence shown here is derived from an EMBL/GenBank/DDBJ whole genome shotgun (WGS) entry which is preliminary data.</text>
</comment>
<evidence type="ECO:0000313" key="1">
    <source>
        <dbReference type="EMBL" id="CAK5014189.1"/>
    </source>
</evidence>
<organism evidence="1 2">
    <name type="scientific">Meloidogyne enterolobii</name>
    <name type="common">Root-knot nematode worm</name>
    <name type="synonym">Meloidogyne mayaguensis</name>
    <dbReference type="NCBI Taxonomy" id="390850"/>
    <lineage>
        <taxon>Eukaryota</taxon>
        <taxon>Metazoa</taxon>
        <taxon>Ecdysozoa</taxon>
        <taxon>Nematoda</taxon>
        <taxon>Chromadorea</taxon>
        <taxon>Rhabditida</taxon>
        <taxon>Tylenchina</taxon>
        <taxon>Tylenchomorpha</taxon>
        <taxon>Tylenchoidea</taxon>
        <taxon>Meloidogynidae</taxon>
        <taxon>Meloidogyninae</taxon>
        <taxon>Meloidogyne</taxon>
    </lineage>
</organism>
<evidence type="ECO:0000313" key="2">
    <source>
        <dbReference type="Proteomes" id="UP001497535"/>
    </source>
</evidence>